<dbReference type="GO" id="GO:0008168">
    <property type="term" value="F:methyltransferase activity"/>
    <property type="evidence" value="ECO:0007669"/>
    <property type="project" value="UniProtKB-KW"/>
</dbReference>
<accession>A0A1I6M6I5</accession>
<keyword evidence="5" id="KW-1185">Reference proteome</keyword>
<dbReference type="STRING" id="474950.SAMN05421771_1951"/>
<dbReference type="CDD" id="cd02440">
    <property type="entry name" value="AdoMet_MTases"/>
    <property type="match status" value="1"/>
</dbReference>
<dbReference type="Proteomes" id="UP000199024">
    <property type="component" value="Unassembled WGS sequence"/>
</dbReference>
<evidence type="ECO:0000256" key="2">
    <source>
        <dbReference type="ARBA" id="ARBA00022679"/>
    </source>
</evidence>
<organism evidence="4 5">
    <name type="scientific">Granulicella pectinivorans</name>
    <dbReference type="NCBI Taxonomy" id="474950"/>
    <lineage>
        <taxon>Bacteria</taxon>
        <taxon>Pseudomonadati</taxon>
        <taxon>Acidobacteriota</taxon>
        <taxon>Terriglobia</taxon>
        <taxon>Terriglobales</taxon>
        <taxon>Acidobacteriaceae</taxon>
        <taxon>Granulicella</taxon>
    </lineage>
</organism>
<dbReference type="GO" id="GO:0032259">
    <property type="term" value="P:methylation"/>
    <property type="evidence" value="ECO:0007669"/>
    <property type="project" value="UniProtKB-KW"/>
</dbReference>
<name>A0A1I6M6I5_9BACT</name>
<evidence type="ECO:0000313" key="4">
    <source>
        <dbReference type="EMBL" id="SFS11355.1"/>
    </source>
</evidence>
<sequence>MRFSYVGCMRENNTKTVFDTTASTYDVDRAKLIPGCGRFYQWAIDLIPRKAKRIVDLGAGSGLLSILIRERFPEAELHLVDFSAPMLDKARERMGSDDRVFYHQADYLKDSLPEDVCSVASALSIHHLEDEGKKLLFGKVYGMLRTNGVFVNADHIAGPSAKLEERYQATWLEQVRANGASEQQIADSLYRQKEDRRAPVGEQLGWMRRAGFRDVDLWFKDNCFAVMSGTKAAD</sequence>
<dbReference type="EMBL" id="FOZL01000001">
    <property type="protein sequence ID" value="SFS11355.1"/>
    <property type="molecule type" value="Genomic_DNA"/>
</dbReference>
<dbReference type="PANTHER" id="PTHR43861">
    <property type="entry name" value="TRANS-ACONITATE 2-METHYLTRANSFERASE-RELATED"/>
    <property type="match status" value="1"/>
</dbReference>
<feature type="domain" description="Methyltransferase" evidence="3">
    <location>
        <begin position="54"/>
        <end position="148"/>
    </location>
</feature>
<keyword evidence="2 4" id="KW-0808">Transferase</keyword>
<evidence type="ECO:0000313" key="5">
    <source>
        <dbReference type="Proteomes" id="UP000199024"/>
    </source>
</evidence>
<dbReference type="SUPFAM" id="SSF53335">
    <property type="entry name" value="S-adenosyl-L-methionine-dependent methyltransferases"/>
    <property type="match status" value="1"/>
</dbReference>
<dbReference type="Pfam" id="PF13649">
    <property type="entry name" value="Methyltransf_25"/>
    <property type="match status" value="1"/>
</dbReference>
<dbReference type="PANTHER" id="PTHR43861:SF1">
    <property type="entry name" value="TRANS-ACONITATE 2-METHYLTRANSFERASE"/>
    <property type="match status" value="1"/>
</dbReference>
<proteinExistence type="predicted"/>
<dbReference type="Gene3D" id="3.40.50.150">
    <property type="entry name" value="Vaccinia Virus protein VP39"/>
    <property type="match status" value="1"/>
</dbReference>
<dbReference type="AlphaFoldDB" id="A0A1I6M6I5"/>
<dbReference type="InterPro" id="IPR029063">
    <property type="entry name" value="SAM-dependent_MTases_sf"/>
</dbReference>
<evidence type="ECO:0000259" key="3">
    <source>
        <dbReference type="Pfam" id="PF13649"/>
    </source>
</evidence>
<evidence type="ECO:0000256" key="1">
    <source>
        <dbReference type="ARBA" id="ARBA00022603"/>
    </source>
</evidence>
<reference evidence="4 5" key="1">
    <citation type="submission" date="2016-10" db="EMBL/GenBank/DDBJ databases">
        <authorList>
            <person name="de Groot N.N."/>
        </authorList>
    </citation>
    <scope>NUCLEOTIDE SEQUENCE [LARGE SCALE GENOMIC DNA]</scope>
    <source>
        <strain evidence="4 5">DSM 21001</strain>
    </source>
</reference>
<keyword evidence="1 4" id="KW-0489">Methyltransferase</keyword>
<protein>
    <submittedName>
        <fullName evidence="4">tRNA (Cmo5U34)-methyltransferase</fullName>
    </submittedName>
</protein>
<dbReference type="InterPro" id="IPR041698">
    <property type="entry name" value="Methyltransf_25"/>
</dbReference>
<gene>
    <name evidence="4" type="ORF">SAMN05421771_1951</name>
</gene>